<name>A0A6J5M5L5_9CAUD</name>
<dbReference type="PANTHER" id="PTHR42646:SF4">
    <property type="entry name" value="5'-3' EXONUCLEASE FAMILY PROTEIN"/>
    <property type="match status" value="1"/>
</dbReference>
<gene>
    <name evidence="2" type="ORF">UFOVP346_20</name>
</gene>
<organism evidence="2">
    <name type="scientific">uncultured Caudovirales phage</name>
    <dbReference type="NCBI Taxonomy" id="2100421"/>
    <lineage>
        <taxon>Viruses</taxon>
        <taxon>Duplodnaviria</taxon>
        <taxon>Heunggongvirae</taxon>
        <taxon>Uroviricota</taxon>
        <taxon>Caudoviricetes</taxon>
        <taxon>Peduoviridae</taxon>
        <taxon>Maltschvirus</taxon>
        <taxon>Maltschvirus maltsch</taxon>
    </lineage>
</organism>
<dbReference type="Gene3D" id="3.40.50.1010">
    <property type="entry name" value="5'-nuclease"/>
    <property type="match status" value="1"/>
</dbReference>
<protein>
    <submittedName>
        <fullName evidence="2">Flap endonuclease-like protein</fullName>
    </submittedName>
</protein>
<keyword evidence="2" id="KW-0540">Nuclease</keyword>
<dbReference type="SUPFAM" id="SSF88723">
    <property type="entry name" value="PIN domain-like"/>
    <property type="match status" value="1"/>
</dbReference>
<feature type="domain" description="5'-3' exonuclease" evidence="1">
    <location>
        <begin position="1"/>
        <end position="215"/>
    </location>
</feature>
<dbReference type="InterPro" id="IPR036279">
    <property type="entry name" value="5-3_exonuclease_C_sf"/>
</dbReference>
<dbReference type="SMART" id="SM00475">
    <property type="entry name" value="53EXOc"/>
    <property type="match status" value="1"/>
</dbReference>
<dbReference type="Gene3D" id="1.10.150.20">
    <property type="entry name" value="5' to 3' exonuclease, C-terminal subdomain"/>
    <property type="match status" value="1"/>
</dbReference>
<dbReference type="EMBL" id="LR796352">
    <property type="protein sequence ID" value="CAB4139099.1"/>
    <property type="molecule type" value="Genomic_DNA"/>
</dbReference>
<dbReference type="InterPro" id="IPR038969">
    <property type="entry name" value="FEN"/>
</dbReference>
<dbReference type="InterPro" id="IPR002421">
    <property type="entry name" value="5-3_exonuclease"/>
</dbReference>
<evidence type="ECO:0000259" key="1">
    <source>
        <dbReference type="SMART" id="SM00475"/>
    </source>
</evidence>
<dbReference type="GO" id="GO:0003677">
    <property type="term" value="F:DNA binding"/>
    <property type="evidence" value="ECO:0007669"/>
    <property type="project" value="InterPro"/>
</dbReference>
<dbReference type="SUPFAM" id="SSF47807">
    <property type="entry name" value="5' to 3' exonuclease, C-terminal subdomain"/>
    <property type="match status" value="1"/>
</dbReference>
<dbReference type="GO" id="GO:0017108">
    <property type="term" value="F:5'-flap endonuclease activity"/>
    <property type="evidence" value="ECO:0007669"/>
    <property type="project" value="InterPro"/>
</dbReference>
<keyword evidence="2" id="KW-0378">Hydrolase</keyword>
<dbReference type="GO" id="GO:0033567">
    <property type="term" value="P:DNA replication, Okazaki fragment processing"/>
    <property type="evidence" value="ECO:0007669"/>
    <property type="project" value="InterPro"/>
</dbReference>
<dbReference type="GO" id="GO:0008409">
    <property type="term" value="F:5'-3' exonuclease activity"/>
    <property type="evidence" value="ECO:0007669"/>
    <property type="project" value="InterPro"/>
</dbReference>
<accession>A0A6J5M5L5</accession>
<reference evidence="2" key="1">
    <citation type="submission" date="2020-04" db="EMBL/GenBank/DDBJ databases">
        <authorList>
            <person name="Chiriac C."/>
            <person name="Salcher M."/>
            <person name="Ghai R."/>
            <person name="Kavagutti S V."/>
        </authorList>
    </citation>
    <scope>NUCLEOTIDE SEQUENCE</scope>
</reference>
<sequence>MKILFDGDTLCYRTVFSVGLEASEKVCFSEFDDNLGQIFLDLDQPLSGIDYHIYLTGKGNFRYDIAKTAVYKGQRPKEKPPNLEPLRQYIMKRYPVTVSSGEEADDLIAIEATKVGPERAVIVSIDKDFMQVPSWNYNPAKGKWTRVDHWNGLRYFYEQVLTGDRVDNILGIYGIGPVKAKVILEGALNEKDLYERCVAAYDGDVDRVIENGRLLWLRRYEGQIWEPPQ</sequence>
<dbReference type="InterPro" id="IPR029060">
    <property type="entry name" value="PIN-like_dom_sf"/>
</dbReference>
<evidence type="ECO:0000313" key="2">
    <source>
        <dbReference type="EMBL" id="CAB4139099.1"/>
    </source>
</evidence>
<dbReference type="PANTHER" id="PTHR42646">
    <property type="entry name" value="FLAP ENDONUCLEASE XNI"/>
    <property type="match status" value="1"/>
</dbReference>
<proteinExistence type="predicted"/>
<keyword evidence="2" id="KW-0255">Endonuclease</keyword>